<name>A0A3R8R1L0_STRSU</name>
<evidence type="ECO:0000313" key="1">
    <source>
        <dbReference type="EMBL" id="RRR45565.1"/>
    </source>
</evidence>
<proteinExistence type="predicted"/>
<organism evidence="1 2">
    <name type="scientific">Streptococcus suis</name>
    <dbReference type="NCBI Taxonomy" id="1307"/>
    <lineage>
        <taxon>Bacteria</taxon>
        <taxon>Bacillati</taxon>
        <taxon>Bacillota</taxon>
        <taxon>Bacilli</taxon>
        <taxon>Lactobacillales</taxon>
        <taxon>Streptococcaceae</taxon>
        <taxon>Streptococcus</taxon>
    </lineage>
</organism>
<sequence length="92" mass="10326">MDKQKGVGKNSTKIKRVRLPTPAQLIRPDLECKTRTNLPINHCAEMLTRTLSSGPGLFAQPQSTLTCFSKFCLNNSKCLLFFQTCFKGLSEF</sequence>
<reference evidence="1 2" key="2">
    <citation type="submission" date="2018-12" db="EMBL/GenBank/DDBJ databases">
        <title>Whole-genome sequences of fifteen clinical Streptococcus suis strains isolated from pigs between 2006 and 2018.</title>
        <authorList>
            <person name="Stevens M.J.A."/>
            <person name="Cernela N."/>
            <person name="Spoerry Serrano N."/>
            <person name="Schmitt S."/>
            <person name="Schrenzel J."/>
            <person name="Stephan R."/>
        </authorList>
    </citation>
    <scope>NUCLEOTIDE SEQUENCE [LARGE SCALE GENOMIC DNA]</scope>
    <source>
        <strain evidence="1 2">SS1014</strain>
    </source>
</reference>
<gene>
    <name evidence="1" type="ORF">EJA00_08795</name>
</gene>
<protein>
    <submittedName>
        <fullName evidence="1">Uncharacterized protein</fullName>
    </submittedName>
</protein>
<reference evidence="1 2" key="1">
    <citation type="submission" date="2018-11" db="EMBL/GenBank/DDBJ databases">
        <authorList>
            <person name="Stevens M.J."/>
            <person name="Cernela N."/>
            <person name="Spoerry Serrano N."/>
            <person name="Schmitt S."/>
            <person name="Schrenzel J."/>
            <person name="Stephan R."/>
        </authorList>
    </citation>
    <scope>NUCLEOTIDE SEQUENCE [LARGE SCALE GENOMIC DNA]</scope>
    <source>
        <strain evidence="1 2">SS1014</strain>
    </source>
</reference>
<dbReference type="EMBL" id="RSDG01000069">
    <property type="protein sequence ID" value="RRR45565.1"/>
    <property type="molecule type" value="Genomic_DNA"/>
</dbReference>
<evidence type="ECO:0000313" key="2">
    <source>
        <dbReference type="Proteomes" id="UP000273973"/>
    </source>
</evidence>
<accession>A0A3R8R1L0</accession>
<dbReference type="Proteomes" id="UP000273973">
    <property type="component" value="Unassembled WGS sequence"/>
</dbReference>
<comment type="caution">
    <text evidence="1">The sequence shown here is derived from an EMBL/GenBank/DDBJ whole genome shotgun (WGS) entry which is preliminary data.</text>
</comment>
<dbReference type="AlphaFoldDB" id="A0A3R8R1L0"/>